<dbReference type="InterPro" id="IPR050352">
    <property type="entry name" value="ABCG_transporters"/>
</dbReference>
<dbReference type="PANTHER" id="PTHR48041">
    <property type="entry name" value="ABC TRANSPORTER G FAMILY MEMBER 28"/>
    <property type="match status" value="1"/>
</dbReference>
<evidence type="ECO:0000256" key="1">
    <source>
        <dbReference type="ARBA" id="ARBA00004141"/>
    </source>
</evidence>
<dbReference type="GO" id="GO:0140359">
    <property type="term" value="F:ABC-type transporter activity"/>
    <property type="evidence" value="ECO:0007669"/>
    <property type="project" value="InterPro"/>
</dbReference>
<dbReference type="SUPFAM" id="SSF52540">
    <property type="entry name" value="P-loop containing nucleoside triphosphate hydrolases"/>
    <property type="match status" value="1"/>
</dbReference>
<evidence type="ECO:0000256" key="5">
    <source>
        <dbReference type="ARBA" id="ARBA00022989"/>
    </source>
</evidence>
<comment type="subcellular location">
    <subcellularLocation>
        <location evidence="1">Membrane</location>
        <topology evidence="1">Multi-pass membrane protein</topology>
    </subcellularLocation>
</comment>
<proteinExistence type="inferred from homology"/>
<organism evidence="7">
    <name type="scientific">Dendroctonus ponderosae</name>
    <name type="common">Mountain pine beetle</name>
    <dbReference type="NCBI Taxonomy" id="77166"/>
    <lineage>
        <taxon>Eukaryota</taxon>
        <taxon>Metazoa</taxon>
        <taxon>Ecdysozoa</taxon>
        <taxon>Arthropoda</taxon>
        <taxon>Hexapoda</taxon>
        <taxon>Insecta</taxon>
        <taxon>Pterygota</taxon>
        <taxon>Neoptera</taxon>
        <taxon>Endopterygota</taxon>
        <taxon>Coleoptera</taxon>
        <taxon>Polyphaga</taxon>
        <taxon>Cucujiformia</taxon>
        <taxon>Curculionidae</taxon>
        <taxon>Scolytinae</taxon>
        <taxon>Dendroctonus</taxon>
    </lineage>
</organism>
<keyword evidence="4" id="KW-0812">Transmembrane</keyword>
<dbReference type="PANTHER" id="PTHR48041:SF78">
    <property type="entry name" value="ABC TRANSPORTER EXPRESSED IN TRACHEA, ISOFORM A"/>
    <property type="match status" value="1"/>
</dbReference>
<dbReference type="Gene3D" id="3.40.50.300">
    <property type="entry name" value="P-loop containing nucleotide triphosphate hydrolases"/>
    <property type="match status" value="1"/>
</dbReference>
<evidence type="ECO:0000313" key="7">
    <source>
        <dbReference type="EMBL" id="ENN82195.1"/>
    </source>
</evidence>
<dbReference type="EMBL" id="KB739619">
    <property type="protein sequence ID" value="ENN82195.1"/>
    <property type="molecule type" value="Genomic_DNA"/>
</dbReference>
<dbReference type="AlphaFoldDB" id="N6UKB1"/>
<dbReference type="InterPro" id="IPR027417">
    <property type="entry name" value="P-loop_NTPase"/>
</dbReference>
<reference evidence="7" key="1">
    <citation type="journal article" date="2013" name="Genome Biol.">
        <title>Draft genome of the mountain pine beetle, Dendroctonus ponderosae Hopkins, a major forest pest.</title>
        <authorList>
            <person name="Keeling C.I."/>
            <person name="Yuen M.M."/>
            <person name="Liao N.Y."/>
            <person name="Docking T.R."/>
            <person name="Chan S.K."/>
            <person name="Taylor G.A."/>
            <person name="Palmquist D.L."/>
            <person name="Jackman S.D."/>
            <person name="Nguyen A."/>
            <person name="Li M."/>
            <person name="Henderson H."/>
            <person name="Janes J.K."/>
            <person name="Zhao Y."/>
            <person name="Pandoh P."/>
            <person name="Moore R."/>
            <person name="Sperling F.A."/>
            <person name="Huber D.P."/>
            <person name="Birol I."/>
            <person name="Jones S.J."/>
            <person name="Bohlmann J."/>
        </authorList>
    </citation>
    <scope>NUCLEOTIDE SEQUENCE</scope>
</reference>
<comment type="similarity">
    <text evidence="2">Belongs to the ABC transporter superfamily. ABCG family. Eye pigment precursor importer (TC 3.A.1.204) subfamily.</text>
</comment>
<keyword evidence="5" id="KW-1133">Transmembrane helix</keyword>
<dbReference type="OrthoDB" id="66620at2759"/>
<dbReference type="GO" id="GO:0005886">
    <property type="term" value="C:plasma membrane"/>
    <property type="evidence" value="ECO:0007669"/>
    <property type="project" value="TreeGrafter"/>
</dbReference>
<dbReference type="OMA" id="NEANDMD"/>
<dbReference type="GO" id="GO:0005524">
    <property type="term" value="F:ATP binding"/>
    <property type="evidence" value="ECO:0007669"/>
    <property type="project" value="InterPro"/>
</dbReference>
<dbReference type="GO" id="GO:0016887">
    <property type="term" value="F:ATP hydrolysis activity"/>
    <property type="evidence" value="ECO:0007669"/>
    <property type="project" value="InterPro"/>
</dbReference>
<evidence type="ECO:0000256" key="4">
    <source>
        <dbReference type="ARBA" id="ARBA00022692"/>
    </source>
</evidence>
<dbReference type="HOGENOM" id="CLU_1130086_0_0_1"/>
<dbReference type="InterPro" id="IPR043926">
    <property type="entry name" value="ABCG_dom"/>
</dbReference>
<evidence type="ECO:0000256" key="3">
    <source>
        <dbReference type="ARBA" id="ARBA00022448"/>
    </source>
</evidence>
<dbReference type="Pfam" id="PF00005">
    <property type="entry name" value="ABC_tran"/>
    <property type="match status" value="1"/>
</dbReference>
<accession>N6UKB1</accession>
<evidence type="ECO:0000256" key="6">
    <source>
        <dbReference type="ARBA" id="ARBA00023136"/>
    </source>
</evidence>
<feature type="non-terminal residue" evidence="7">
    <location>
        <position position="1"/>
    </location>
</feature>
<dbReference type="InterPro" id="IPR003439">
    <property type="entry name" value="ABC_transporter-like_ATP-bd"/>
</dbReference>
<name>N6UKB1_DENPD</name>
<evidence type="ECO:0000256" key="2">
    <source>
        <dbReference type="ARBA" id="ARBA00005814"/>
    </source>
</evidence>
<keyword evidence="3" id="KW-0813">Transport</keyword>
<protein>
    <submittedName>
        <fullName evidence="7">Uncharacterized protein</fullName>
    </submittedName>
</protein>
<sequence length="246" mass="26710">MSYYIMQDDCLSPHLSVMEAMTVSANLKIGKSVSHSDKKAIINEVLEILASVCLSGGQRKRLSIALELVNNPPVMFFDEPTSGLDSSSCFQCLCLLKSLARGGRTIICTIHQPSARLFEMFDNLYMLAEGQCIYRGPVTNLVPFLSSMGLNCPSYHNPADYVMEVACGEHGDYVQKLVVAVNAGRCNTALSKALEATGQKLIAKETMPMKPNGECLNLPNGSLKNPGLVPPPCTTSLLGKFRVCAW</sequence>
<gene>
    <name evidence="7" type="ORF">YQE_01429</name>
</gene>
<dbReference type="Pfam" id="PF19055">
    <property type="entry name" value="ABC2_membrane_7"/>
    <property type="match status" value="1"/>
</dbReference>
<keyword evidence="6" id="KW-0472">Membrane</keyword>